<comment type="caution">
    <text evidence="17">The sequence shown here is derived from an EMBL/GenBank/DDBJ whole genome shotgun (WGS) entry which is preliminary data.</text>
</comment>
<evidence type="ECO:0000256" key="9">
    <source>
        <dbReference type="ARBA" id="ARBA00022801"/>
    </source>
</evidence>
<evidence type="ECO:0000256" key="5">
    <source>
        <dbReference type="ARBA" id="ARBA00015611"/>
    </source>
</evidence>
<dbReference type="Pfam" id="PF01433">
    <property type="entry name" value="Peptidase_M1"/>
    <property type="match status" value="1"/>
</dbReference>
<dbReference type="GO" id="GO:0008270">
    <property type="term" value="F:zinc ion binding"/>
    <property type="evidence" value="ECO:0007669"/>
    <property type="project" value="InterPro"/>
</dbReference>
<dbReference type="InterPro" id="IPR012778">
    <property type="entry name" value="Pept_M1_aminopeptidase"/>
</dbReference>
<feature type="domain" description="ERAP1-like C-terminal" evidence="15">
    <location>
        <begin position="520"/>
        <end position="805"/>
    </location>
</feature>
<dbReference type="PANTHER" id="PTHR11533:SF174">
    <property type="entry name" value="PUROMYCIN-SENSITIVE AMINOPEPTIDASE-RELATED"/>
    <property type="match status" value="1"/>
</dbReference>
<keyword evidence="18" id="KW-1185">Reference proteome</keyword>
<evidence type="ECO:0000256" key="4">
    <source>
        <dbReference type="ARBA" id="ARBA00012564"/>
    </source>
</evidence>
<dbReference type="Proteomes" id="UP000316196">
    <property type="component" value="Unassembled WGS sequence"/>
</dbReference>
<dbReference type="InterPro" id="IPR024571">
    <property type="entry name" value="ERAP1-like_C_dom"/>
</dbReference>
<dbReference type="EMBL" id="VFOR01000001">
    <property type="protein sequence ID" value="TQL62934.1"/>
    <property type="molecule type" value="Genomic_DNA"/>
</dbReference>
<evidence type="ECO:0000256" key="12">
    <source>
        <dbReference type="ARBA" id="ARBA00029811"/>
    </source>
</evidence>
<dbReference type="GO" id="GO:0016285">
    <property type="term" value="F:alanyl aminopeptidase activity"/>
    <property type="evidence" value="ECO:0007669"/>
    <property type="project" value="UniProtKB-EC"/>
</dbReference>
<dbReference type="Gene3D" id="2.60.40.1730">
    <property type="entry name" value="tricorn interacting facor f3 domain"/>
    <property type="match status" value="1"/>
</dbReference>
<keyword evidence="10" id="KW-0862">Zinc</keyword>
<dbReference type="GO" id="GO:0070006">
    <property type="term" value="F:metalloaminopeptidase activity"/>
    <property type="evidence" value="ECO:0007669"/>
    <property type="project" value="TreeGrafter"/>
</dbReference>
<evidence type="ECO:0000256" key="2">
    <source>
        <dbReference type="ARBA" id="ARBA00001947"/>
    </source>
</evidence>
<evidence type="ECO:0000313" key="17">
    <source>
        <dbReference type="EMBL" id="TQL62934.1"/>
    </source>
</evidence>
<reference evidence="17 18" key="1">
    <citation type="submission" date="2019-06" db="EMBL/GenBank/DDBJ databases">
        <title>Sequencing the genomes of 1000 actinobacteria strains.</title>
        <authorList>
            <person name="Klenk H.-P."/>
        </authorList>
    </citation>
    <scope>NUCLEOTIDE SEQUENCE [LARGE SCALE GENOMIC DNA]</scope>
    <source>
        <strain evidence="17 18">DSM 8251</strain>
    </source>
</reference>
<dbReference type="InterPro" id="IPR042097">
    <property type="entry name" value="Aminopeptidase_N-like_N_sf"/>
</dbReference>
<organism evidence="17 18">
    <name type="scientific">Propioniferax innocua</name>
    <dbReference type="NCBI Taxonomy" id="1753"/>
    <lineage>
        <taxon>Bacteria</taxon>
        <taxon>Bacillati</taxon>
        <taxon>Actinomycetota</taxon>
        <taxon>Actinomycetes</taxon>
        <taxon>Propionibacteriales</taxon>
        <taxon>Propionibacteriaceae</taxon>
        <taxon>Propioniferax</taxon>
    </lineage>
</organism>
<dbReference type="InterPro" id="IPR050344">
    <property type="entry name" value="Peptidase_M1_aminopeptidases"/>
</dbReference>
<dbReference type="InterPro" id="IPR014782">
    <property type="entry name" value="Peptidase_M1_dom"/>
</dbReference>
<dbReference type="RefSeq" id="WP_142092715.1">
    <property type="nucleotide sequence ID" value="NZ_BAAAMD010000001.1"/>
</dbReference>
<dbReference type="InterPro" id="IPR045357">
    <property type="entry name" value="Aminopeptidase_N-like_N"/>
</dbReference>
<evidence type="ECO:0000256" key="1">
    <source>
        <dbReference type="ARBA" id="ARBA00000098"/>
    </source>
</evidence>
<evidence type="ECO:0000256" key="7">
    <source>
        <dbReference type="ARBA" id="ARBA00022670"/>
    </source>
</evidence>
<accession>A0A542ZRE8</accession>
<evidence type="ECO:0000256" key="3">
    <source>
        <dbReference type="ARBA" id="ARBA00010136"/>
    </source>
</evidence>
<proteinExistence type="inferred from homology"/>
<dbReference type="Pfam" id="PF11838">
    <property type="entry name" value="ERAP1_C"/>
    <property type="match status" value="1"/>
</dbReference>
<gene>
    <name evidence="17" type="ORF">FB460_0726</name>
</gene>
<keyword evidence="6 17" id="KW-0031">Aminopeptidase</keyword>
<dbReference type="EC" id="3.4.11.2" evidence="4"/>
<dbReference type="NCBIfam" id="TIGR02412">
    <property type="entry name" value="pepN_strep_liv"/>
    <property type="match status" value="1"/>
</dbReference>
<dbReference type="GO" id="GO:0006508">
    <property type="term" value="P:proteolysis"/>
    <property type="evidence" value="ECO:0007669"/>
    <property type="project" value="UniProtKB-KW"/>
</dbReference>
<dbReference type="InterPro" id="IPR001930">
    <property type="entry name" value="Peptidase_M1"/>
</dbReference>
<protein>
    <recommendedName>
        <fullName evidence="5">Aminopeptidase N</fullName>
        <ecNumber evidence="4">3.4.11.2</ecNumber>
    </recommendedName>
    <alternativeName>
        <fullName evidence="12">Alanine aminopeptidase</fullName>
    </alternativeName>
    <alternativeName>
        <fullName evidence="13">Lysyl aminopeptidase</fullName>
    </alternativeName>
</protein>
<dbReference type="CDD" id="cd09602">
    <property type="entry name" value="M1_APN"/>
    <property type="match status" value="1"/>
</dbReference>
<dbReference type="SUPFAM" id="SSF63737">
    <property type="entry name" value="Leukotriene A4 hydrolase N-terminal domain"/>
    <property type="match status" value="1"/>
</dbReference>
<dbReference type="GO" id="GO:0005615">
    <property type="term" value="C:extracellular space"/>
    <property type="evidence" value="ECO:0007669"/>
    <property type="project" value="TreeGrafter"/>
</dbReference>
<dbReference type="PANTHER" id="PTHR11533">
    <property type="entry name" value="PROTEASE M1 ZINC METALLOPROTEASE"/>
    <property type="match status" value="1"/>
</dbReference>
<evidence type="ECO:0000259" key="16">
    <source>
        <dbReference type="Pfam" id="PF17900"/>
    </source>
</evidence>
<keyword evidence="8" id="KW-0479">Metal-binding</keyword>
<comment type="cofactor">
    <cofactor evidence="2">
        <name>Zn(2+)</name>
        <dbReference type="ChEBI" id="CHEBI:29105"/>
    </cofactor>
</comment>
<evidence type="ECO:0000256" key="8">
    <source>
        <dbReference type="ARBA" id="ARBA00022723"/>
    </source>
</evidence>
<comment type="similarity">
    <text evidence="3">Belongs to the peptidase M1 family.</text>
</comment>
<sequence>MTGPLTQAEAETRARVVTAIDTSIELDLTATDAFISTTTLTFDAHAGSATFIECQGRLLDARLNGVDLDIAEHDGRRLPLRNLQEHNELVVRAAMEYSHDGEGLHEHIDAADGARYLYATSFLDAAPRWFACFDQPDLKTRLALRVICPGEWIVLGNARCRAVETRPDGSAVWESEQTPLLSTYLVTVVAGDYVSHHRDHDGIRLGLYARRSLADVLERAVDDVFEVTSRCLDTYHDMFGIRMPFGDYDQVFVPDHTAAAMENAGCVTFDEDFLYRGVVTAAELENRAGTIAHELAHQWFGDLVTMRWWEDLWLNESFAEFLAHHVRMQHTARDPWVDFGITRKQWGITADAGPTSHPVAANVTPDTVAALQNFDGISYAKGAAVLRELVEHMGEERFLTGLRQYFDAHAYGNAELADLLDAWREAGVEGIDRWAAVWLTTRGLDRLTATDDAIRREPSADGSVRPHRLTAVSLGQDGEVLGEQDVQIDSATTAIDLPPGLHLPDSCDDAWAQVRPNRPPEQWPSITSVEDVRSQVVLWNSLRAQVRESETSAQTAFDVVLRETPHEPDALILDTLTTWATSELCGVFAPRGERALRRRRLAAVLTESLQGATEGSDRQLQLLRAVIELTGDVAWLEGLLEGTDVPVGAQVDQTLRWRILRRLARLEASSGQPVVGLLDAELHRDSSSAGVLEYDRAWASRPVAEAKERAFRAIVAPGDLPVSRVIALSGGLFLAEQEELTDELASRWVEEITRTSEFRQGWALSIVASRSFPLANVTPELLGSCRALLDGAELPAALRRTVNDGVHLMGKAVRQIDLQITNSL</sequence>
<evidence type="ECO:0000256" key="13">
    <source>
        <dbReference type="ARBA" id="ARBA00031533"/>
    </source>
</evidence>
<dbReference type="AlphaFoldDB" id="A0A542ZRE8"/>
<dbReference type="PRINTS" id="PR00756">
    <property type="entry name" value="ALADIPTASE"/>
</dbReference>
<dbReference type="GO" id="GO:0005737">
    <property type="term" value="C:cytoplasm"/>
    <property type="evidence" value="ECO:0007669"/>
    <property type="project" value="TreeGrafter"/>
</dbReference>
<evidence type="ECO:0000259" key="15">
    <source>
        <dbReference type="Pfam" id="PF11838"/>
    </source>
</evidence>
<dbReference type="OrthoDB" id="3885507at2"/>
<name>A0A542ZRE8_9ACTN</name>
<feature type="domain" description="Peptidase M1 membrane alanine aminopeptidase" evidence="14">
    <location>
        <begin position="225"/>
        <end position="433"/>
    </location>
</feature>
<dbReference type="GO" id="GO:0043171">
    <property type="term" value="P:peptide catabolic process"/>
    <property type="evidence" value="ECO:0007669"/>
    <property type="project" value="TreeGrafter"/>
</dbReference>
<evidence type="ECO:0000256" key="10">
    <source>
        <dbReference type="ARBA" id="ARBA00022833"/>
    </source>
</evidence>
<evidence type="ECO:0000256" key="6">
    <source>
        <dbReference type="ARBA" id="ARBA00022438"/>
    </source>
</evidence>
<evidence type="ECO:0000259" key="14">
    <source>
        <dbReference type="Pfam" id="PF01433"/>
    </source>
</evidence>
<dbReference type="Gene3D" id="1.10.390.10">
    <property type="entry name" value="Neutral Protease Domain 2"/>
    <property type="match status" value="1"/>
</dbReference>
<comment type="catalytic activity">
    <reaction evidence="1">
        <text>Release of an N-terminal amino acid, Xaa-|-Yaa- from a peptide, amide or arylamide. Xaa is preferably Ala, but may be most amino acids including Pro (slow action). When a terminal hydrophobic residue is followed by a prolyl residue, the two may be released as an intact Xaa-Pro dipeptide.</text>
        <dbReference type="EC" id="3.4.11.2"/>
    </reaction>
</comment>
<keyword evidence="7" id="KW-0645">Protease</keyword>
<dbReference type="GO" id="GO:0016020">
    <property type="term" value="C:membrane"/>
    <property type="evidence" value="ECO:0007669"/>
    <property type="project" value="TreeGrafter"/>
</dbReference>
<dbReference type="GO" id="GO:0042277">
    <property type="term" value="F:peptide binding"/>
    <property type="evidence" value="ECO:0007669"/>
    <property type="project" value="TreeGrafter"/>
</dbReference>
<evidence type="ECO:0000313" key="18">
    <source>
        <dbReference type="Proteomes" id="UP000316196"/>
    </source>
</evidence>
<keyword evidence="9" id="KW-0378">Hydrolase</keyword>
<evidence type="ECO:0000256" key="11">
    <source>
        <dbReference type="ARBA" id="ARBA00023049"/>
    </source>
</evidence>
<feature type="domain" description="Aminopeptidase N-like N-terminal" evidence="16">
    <location>
        <begin position="97"/>
        <end position="185"/>
    </location>
</feature>
<keyword evidence="11" id="KW-0482">Metalloprotease</keyword>
<dbReference type="InterPro" id="IPR027268">
    <property type="entry name" value="Peptidase_M4/M1_CTD_sf"/>
</dbReference>
<dbReference type="Pfam" id="PF17900">
    <property type="entry name" value="Peptidase_M1_N"/>
    <property type="match status" value="1"/>
</dbReference>
<dbReference type="SUPFAM" id="SSF55486">
    <property type="entry name" value="Metalloproteases ('zincins'), catalytic domain"/>
    <property type="match status" value="1"/>
</dbReference>